<keyword evidence="3" id="KW-1185">Reference proteome</keyword>
<dbReference type="Proteomes" id="UP000691718">
    <property type="component" value="Unassembled WGS sequence"/>
</dbReference>
<feature type="compositionally biased region" description="Basic and acidic residues" evidence="1">
    <location>
        <begin position="1"/>
        <end position="10"/>
    </location>
</feature>
<gene>
    <name evidence="2" type="ORF">PAPOLLO_LOCUS11186</name>
</gene>
<feature type="compositionally biased region" description="Low complexity" evidence="1">
    <location>
        <begin position="25"/>
        <end position="35"/>
    </location>
</feature>
<accession>A0A8S3WWD0</accession>
<evidence type="ECO:0000313" key="3">
    <source>
        <dbReference type="Proteomes" id="UP000691718"/>
    </source>
</evidence>
<reference evidence="2" key="1">
    <citation type="submission" date="2021-04" db="EMBL/GenBank/DDBJ databases">
        <authorList>
            <person name="Tunstrom K."/>
        </authorList>
    </citation>
    <scope>NUCLEOTIDE SEQUENCE</scope>
</reference>
<feature type="region of interest" description="Disordered" evidence="1">
    <location>
        <begin position="1"/>
        <end position="53"/>
    </location>
</feature>
<feature type="region of interest" description="Disordered" evidence="1">
    <location>
        <begin position="68"/>
        <end position="90"/>
    </location>
</feature>
<protein>
    <submittedName>
        <fullName evidence="2">(apollo) hypothetical protein</fullName>
    </submittedName>
</protein>
<dbReference type="EMBL" id="CAJQZP010000810">
    <property type="protein sequence ID" value="CAG4986175.1"/>
    <property type="molecule type" value="Genomic_DNA"/>
</dbReference>
<dbReference type="OrthoDB" id="6616165at2759"/>
<evidence type="ECO:0000256" key="1">
    <source>
        <dbReference type="SAM" id="MobiDB-lite"/>
    </source>
</evidence>
<evidence type="ECO:0000313" key="2">
    <source>
        <dbReference type="EMBL" id="CAG4986175.1"/>
    </source>
</evidence>
<dbReference type="AlphaFoldDB" id="A0A8S3WWD0"/>
<comment type="caution">
    <text evidence="2">The sequence shown here is derived from an EMBL/GenBank/DDBJ whole genome shotgun (WGS) entry which is preliminary data.</text>
</comment>
<name>A0A8S3WWD0_PARAO</name>
<feature type="compositionally biased region" description="Polar residues" evidence="1">
    <location>
        <begin position="37"/>
        <end position="46"/>
    </location>
</feature>
<sequence length="90" mass="10199">MKQNLKKDEQENTDDEIVNIEDGVNDNADSNDASDITVETTRSSSSGKRKNEENLFKILADNIINKKKRNMETADNDDPDKQFLLSLLPD</sequence>
<organism evidence="2 3">
    <name type="scientific">Parnassius apollo</name>
    <name type="common">Apollo butterfly</name>
    <name type="synonym">Papilio apollo</name>
    <dbReference type="NCBI Taxonomy" id="110799"/>
    <lineage>
        <taxon>Eukaryota</taxon>
        <taxon>Metazoa</taxon>
        <taxon>Ecdysozoa</taxon>
        <taxon>Arthropoda</taxon>
        <taxon>Hexapoda</taxon>
        <taxon>Insecta</taxon>
        <taxon>Pterygota</taxon>
        <taxon>Neoptera</taxon>
        <taxon>Endopterygota</taxon>
        <taxon>Lepidoptera</taxon>
        <taxon>Glossata</taxon>
        <taxon>Ditrysia</taxon>
        <taxon>Papilionoidea</taxon>
        <taxon>Papilionidae</taxon>
        <taxon>Parnassiinae</taxon>
        <taxon>Parnassini</taxon>
        <taxon>Parnassius</taxon>
        <taxon>Parnassius</taxon>
    </lineage>
</organism>
<proteinExistence type="predicted"/>